<evidence type="ECO:0000313" key="7">
    <source>
        <dbReference type="EMBL" id="KAL3681225.1"/>
    </source>
</evidence>
<dbReference type="InterPro" id="IPR004342">
    <property type="entry name" value="EXS_C"/>
</dbReference>
<dbReference type="GO" id="GO:0016020">
    <property type="term" value="C:membrane"/>
    <property type="evidence" value="ECO:0007669"/>
    <property type="project" value="UniProtKB-SubCell"/>
</dbReference>
<feature type="transmembrane region" description="Helical" evidence="5">
    <location>
        <begin position="82"/>
        <end position="102"/>
    </location>
</feature>
<evidence type="ECO:0000256" key="5">
    <source>
        <dbReference type="SAM" id="Phobius"/>
    </source>
</evidence>
<dbReference type="PANTHER" id="PTHR10783:SF46">
    <property type="entry name" value="PROTEIN ERD1 HOMOLOG 2"/>
    <property type="match status" value="1"/>
</dbReference>
<feature type="domain" description="EXS" evidence="6">
    <location>
        <begin position="244"/>
        <end position="442"/>
    </location>
</feature>
<dbReference type="PANTHER" id="PTHR10783">
    <property type="entry name" value="XENOTROPIC AND POLYTROPIC RETROVIRUS RECEPTOR 1-RELATED"/>
    <property type="match status" value="1"/>
</dbReference>
<dbReference type="PROSITE" id="PS51380">
    <property type="entry name" value="EXS"/>
    <property type="match status" value="1"/>
</dbReference>
<evidence type="ECO:0000256" key="1">
    <source>
        <dbReference type="ARBA" id="ARBA00004141"/>
    </source>
</evidence>
<reference evidence="7 8" key="1">
    <citation type="submission" date="2024-09" db="EMBL/GenBank/DDBJ databases">
        <title>Chromosome-scale assembly of Riccia sorocarpa.</title>
        <authorList>
            <person name="Paukszto L."/>
        </authorList>
    </citation>
    <scope>NUCLEOTIDE SEQUENCE [LARGE SCALE GENOMIC DNA]</scope>
    <source>
        <strain evidence="7">LP-2024</strain>
        <tissue evidence="7">Aerial parts of the thallus</tissue>
    </source>
</reference>
<organism evidence="7 8">
    <name type="scientific">Riccia sorocarpa</name>
    <dbReference type="NCBI Taxonomy" id="122646"/>
    <lineage>
        <taxon>Eukaryota</taxon>
        <taxon>Viridiplantae</taxon>
        <taxon>Streptophyta</taxon>
        <taxon>Embryophyta</taxon>
        <taxon>Marchantiophyta</taxon>
        <taxon>Marchantiopsida</taxon>
        <taxon>Marchantiidae</taxon>
        <taxon>Marchantiales</taxon>
        <taxon>Ricciaceae</taxon>
        <taxon>Riccia</taxon>
    </lineage>
</organism>
<keyword evidence="8" id="KW-1185">Reference proteome</keyword>
<evidence type="ECO:0000259" key="6">
    <source>
        <dbReference type="PROSITE" id="PS51380"/>
    </source>
</evidence>
<dbReference type="AlphaFoldDB" id="A0ABD3GPS2"/>
<accession>A0ABD3GPS2</accession>
<feature type="transmembrane region" description="Helical" evidence="5">
    <location>
        <begin position="122"/>
        <end position="143"/>
    </location>
</feature>
<gene>
    <name evidence="7" type="ORF">R1sor_024181</name>
</gene>
<keyword evidence="2 5" id="KW-0812">Transmembrane</keyword>
<comment type="subcellular location">
    <subcellularLocation>
        <location evidence="1">Membrane</location>
        <topology evidence="1">Multi-pass membrane protein</topology>
    </subcellularLocation>
</comment>
<comment type="caution">
    <text evidence="7">The sequence shown here is derived from an EMBL/GenBank/DDBJ whole genome shotgun (WGS) entry which is preliminary data.</text>
</comment>
<feature type="transmembrane region" description="Helical" evidence="5">
    <location>
        <begin position="33"/>
        <end position="53"/>
    </location>
</feature>
<evidence type="ECO:0000256" key="3">
    <source>
        <dbReference type="ARBA" id="ARBA00022989"/>
    </source>
</evidence>
<dbReference type="Pfam" id="PF03124">
    <property type="entry name" value="EXS"/>
    <property type="match status" value="1"/>
</dbReference>
<keyword evidence="4 5" id="KW-0472">Membrane</keyword>
<protein>
    <recommendedName>
        <fullName evidence="6">EXS domain-containing protein</fullName>
    </recommendedName>
</protein>
<evidence type="ECO:0000256" key="4">
    <source>
        <dbReference type="ARBA" id="ARBA00023136"/>
    </source>
</evidence>
<sequence>MPAGGPDGRDIFPTSAVLCRDGVGKVPFPSGTLVWPVIHRITFGFFLWIIFCSKIMKDSVSRMEPTAWNKTFFDAFDHYNPLFMMAMMIWLWGLNVHVFMRSRVNYPKVFDLDSNHLTHLEIWKIASWMTILVVTSMTAYLYLESYEATQLAAAQPVIIYGVLPFLLAFPVDVLFSSSRFYFITTIFRMIFPLQPISFPDFFVADVLTSMSKVLSDVERSICRMYFFQIVESQMTGVPEDDANFMCGNHSYWIPCILAFPYLCRFFQCLRQYSDTRDKSCLLNALKYTTTFPVIILSALKYQLPDVVLWETIYRPLWLLCSVINTLYSFYWDITRDWDLGLLTSKAKKSLLRPSLLYGHRWVYYWAIASNLFLRCSWTYKLSAHLRHNRLTVFTFSGLEMLRRFQWIFFRVECEYNKMINRGASVDIPLKEVGTKLATEHFSPSDYDT</sequence>
<proteinExistence type="predicted"/>
<dbReference type="Proteomes" id="UP001633002">
    <property type="component" value="Unassembled WGS sequence"/>
</dbReference>
<dbReference type="EMBL" id="JBJQOH010000007">
    <property type="protein sequence ID" value="KAL3681225.1"/>
    <property type="molecule type" value="Genomic_DNA"/>
</dbReference>
<evidence type="ECO:0000256" key="2">
    <source>
        <dbReference type="ARBA" id="ARBA00022692"/>
    </source>
</evidence>
<keyword evidence="3 5" id="KW-1133">Transmembrane helix</keyword>
<name>A0ABD3GPS2_9MARC</name>
<feature type="transmembrane region" description="Helical" evidence="5">
    <location>
        <begin position="150"/>
        <end position="171"/>
    </location>
</feature>
<evidence type="ECO:0000313" key="8">
    <source>
        <dbReference type="Proteomes" id="UP001633002"/>
    </source>
</evidence>